<organism evidence="12">
    <name type="scientific">bioreactor metagenome</name>
    <dbReference type="NCBI Taxonomy" id="1076179"/>
    <lineage>
        <taxon>unclassified sequences</taxon>
        <taxon>metagenomes</taxon>
        <taxon>ecological metagenomes</taxon>
    </lineage>
</organism>
<evidence type="ECO:0000256" key="7">
    <source>
        <dbReference type="ARBA" id="ARBA00022989"/>
    </source>
</evidence>
<feature type="domain" description="Peptidase M50" evidence="11">
    <location>
        <begin position="63"/>
        <end position="179"/>
    </location>
</feature>
<evidence type="ECO:0000259" key="11">
    <source>
        <dbReference type="Pfam" id="PF02163"/>
    </source>
</evidence>
<dbReference type="GO" id="GO:0016020">
    <property type="term" value="C:membrane"/>
    <property type="evidence" value="ECO:0007669"/>
    <property type="project" value="UniProtKB-SubCell"/>
</dbReference>
<comment type="cofactor">
    <cofactor evidence="1">
        <name>Zn(2+)</name>
        <dbReference type="ChEBI" id="CHEBI:29105"/>
    </cofactor>
</comment>
<dbReference type="InterPro" id="IPR008915">
    <property type="entry name" value="Peptidase_M50"/>
</dbReference>
<keyword evidence="6" id="KW-0862">Zinc</keyword>
<evidence type="ECO:0000256" key="3">
    <source>
        <dbReference type="ARBA" id="ARBA00022670"/>
    </source>
</evidence>
<evidence type="ECO:0000256" key="6">
    <source>
        <dbReference type="ARBA" id="ARBA00022833"/>
    </source>
</evidence>
<evidence type="ECO:0000256" key="8">
    <source>
        <dbReference type="ARBA" id="ARBA00023049"/>
    </source>
</evidence>
<dbReference type="GO" id="GO:0006508">
    <property type="term" value="P:proteolysis"/>
    <property type="evidence" value="ECO:0007669"/>
    <property type="project" value="UniProtKB-KW"/>
</dbReference>
<evidence type="ECO:0000256" key="4">
    <source>
        <dbReference type="ARBA" id="ARBA00022692"/>
    </source>
</evidence>
<gene>
    <name evidence="12" type="primary">rasP_17</name>
    <name evidence="12" type="ORF">SDC9_164625</name>
</gene>
<dbReference type="EC" id="3.4.24.-" evidence="12"/>
<evidence type="ECO:0000313" key="12">
    <source>
        <dbReference type="EMBL" id="MPN17272.1"/>
    </source>
</evidence>
<reference evidence="12" key="1">
    <citation type="submission" date="2019-08" db="EMBL/GenBank/DDBJ databases">
        <authorList>
            <person name="Kucharzyk K."/>
            <person name="Murdoch R.W."/>
            <person name="Higgins S."/>
            <person name="Loffler F."/>
        </authorList>
    </citation>
    <scope>NUCLEOTIDE SEQUENCE</scope>
</reference>
<evidence type="ECO:0000256" key="5">
    <source>
        <dbReference type="ARBA" id="ARBA00022801"/>
    </source>
</evidence>
<accession>A0A645FUF4</accession>
<feature type="transmembrane region" description="Helical" evidence="10">
    <location>
        <begin position="167"/>
        <end position="186"/>
    </location>
</feature>
<dbReference type="AlphaFoldDB" id="A0A645FUF4"/>
<evidence type="ECO:0000256" key="10">
    <source>
        <dbReference type="SAM" id="Phobius"/>
    </source>
</evidence>
<keyword evidence="3 12" id="KW-0645">Protease</keyword>
<protein>
    <submittedName>
        <fullName evidence="12">Regulator of sigma-W protease RasP</fullName>
        <ecNumber evidence="12">3.4.24.-</ecNumber>
    </submittedName>
</protein>
<keyword evidence="7 10" id="KW-1133">Transmembrane helix</keyword>
<sequence length="195" mass="21155">MDGKRVEYYDEVITLIRGANGEHAVITVERGGKLVDLEMNNLYDAATGRNYLGINIEPVRKQFGLFEAIGGSFLFVGSVIRQMLDFLGGIFTAGVQQGDFVGPVGTITFIGQAVRLGFETVLRIGVLISINLGIFNVLPLPALDGGRTVFILIEWIRGKPIPAEREGMVHFVGILLLFGLMILLTFSDVAKIVGG</sequence>
<dbReference type="Pfam" id="PF02163">
    <property type="entry name" value="Peptidase_M50"/>
    <property type="match status" value="1"/>
</dbReference>
<keyword evidence="9 10" id="KW-0472">Membrane</keyword>
<dbReference type="PANTHER" id="PTHR42837:SF2">
    <property type="entry name" value="MEMBRANE METALLOPROTEASE ARASP2, CHLOROPLASTIC-RELATED"/>
    <property type="match status" value="1"/>
</dbReference>
<evidence type="ECO:0000256" key="1">
    <source>
        <dbReference type="ARBA" id="ARBA00001947"/>
    </source>
</evidence>
<dbReference type="InterPro" id="IPR004387">
    <property type="entry name" value="Pept_M50_Zn"/>
</dbReference>
<comment type="caution">
    <text evidence="12">The sequence shown here is derived from an EMBL/GenBank/DDBJ whole genome shotgun (WGS) entry which is preliminary data.</text>
</comment>
<keyword evidence="4 10" id="KW-0812">Transmembrane</keyword>
<evidence type="ECO:0000256" key="2">
    <source>
        <dbReference type="ARBA" id="ARBA00004141"/>
    </source>
</evidence>
<comment type="subcellular location">
    <subcellularLocation>
        <location evidence="2">Membrane</location>
        <topology evidence="2">Multi-pass membrane protein</topology>
    </subcellularLocation>
</comment>
<name>A0A645FUF4_9ZZZZ</name>
<proteinExistence type="predicted"/>
<dbReference type="GO" id="GO:0004222">
    <property type="term" value="F:metalloendopeptidase activity"/>
    <property type="evidence" value="ECO:0007669"/>
    <property type="project" value="InterPro"/>
</dbReference>
<dbReference type="EMBL" id="VSSQ01064357">
    <property type="protein sequence ID" value="MPN17272.1"/>
    <property type="molecule type" value="Genomic_DNA"/>
</dbReference>
<dbReference type="PANTHER" id="PTHR42837">
    <property type="entry name" value="REGULATOR OF SIGMA-E PROTEASE RSEP"/>
    <property type="match status" value="1"/>
</dbReference>
<evidence type="ECO:0000256" key="9">
    <source>
        <dbReference type="ARBA" id="ARBA00023136"/>
    </source>
</evidence>
<keyword evidence="5 12" id="KW-0378">Hydrolase</keyword>
<keyword evidence="8" id="KW-0482">Metalloprotease</keyword>